<dbReference type="PANTHER" id="PTHR47939:SF1">
    <property type="entry name" value="OS04G0684500 PROTEIN"/>
    <property type="match status" value="1"/>
</dbReference>
<reference evidence="4" key="1">
    <citation type="submission" date="2023-10" db="EMBL/GenBank/DDBJ databases">
        <title>Chromosome-level genome of the transformable northern wattle, Acacia crassicarpa.</title>
        <authorList>
            <person name="Massaro I."/>
            <person name="Sinha N.R."/>
            <person name="Poethig S."/>
            <person name="Leichty A.R."/>
        </authorList>
    </citation>
    <scope>NUCLEOTIDE SEQUENCE</scope>
    <source>
        <strain evidence="4">Acra3RX</strain>
        <tissue evidence="4">Leaf</tissue>
    </source>
</reference>
<evidence type="ECO:0000256" key="2">
    <source>
        <dbReference type="ARBA" id="ARBA00022737"/>
    </source>
</evidence>
<evidence type="ECO:0000313" key="4">
    <source>
        <dbReference type="EMBL" id="KAK4254235.1"/>
    </source>
</evidence>
<dbReference type="InterPro" id="IPR050667">
    <property type="entry name" value="PPR-containing_protein"/>
</dbReference>
<gene>
    <name evidence="4" type="ORF">QN277_009642</name>
</gene>
<keyword evidence="5" id="KW-1185">Reference proteome</keyword>
<protein>
    <recommendedName>
        <fullName evidence="6">Pentatricopeptide repeat-containing protein</fullName>
    </recommendedName>
</protein>
<dbReference type="PROSITE" id="PS51375">
    <property type="entry name" value="PPR"/>
    <property type="match status" value="1"/>
</dbReference>
<keyword evidence="2" id="KW-0677">Repeat</keyword>
<dbReference type="EMBL" id="JAWXYG010000014">
    <property type="protein sequence ID" value="KAK4254235.1"/>
    <property type="molecule type" value="Genomic_DNA"/>
</dbReference>
<dbReference type="NCBIfam" id="TIGR00756">
    <property type="entry name" value="PPR"/>
    <property type="match status" value="2"/>
</dbReference>
<evidence type="ECO:0000313" key="5">
    <source>
        <dbReference type="Proteomes" id="UP001293593"/>
    </source>
</evidence>
<evidence type="ECO:0000256" key="1">
    <source>
        <dbReference type="ARBA" id="ARBA00007626"/>
    </source>
</evidence>
<feature type="repeat" description="PPR" evidence="3">
    <location>
        <begin position="13"/>
        <end position="47"/>
    </location>
</feature>
<dbReference type="AlphaFoldDB" id="A0AAE1IPS2"/>
<dbReference type="Proteomes" id="UP001293593">
    <property type="component" value="Unassembled WGS sequence"/>
</dbReference>
<name>A0AAE1IPS2_9FABA</name>
<dbReference type="Gene3D" id="1.25.40.10">
    <property type="entry name" value="Tetratricopeptide repeat domain"/>
    <property type="match status" value="1"/>
</dbReference>
<dbReference type="Pfam" id="PF13041">
    <property type="entry name" value="PPR_2"/>
    <property type="match status" value="1"/>
</dbReference>
<comment type="similarity">
    <text evidence="1">Belongs to the PPR family. P subfamily.</text>
</comment>
<accession>A0AAE1IPS2</accession>
<dbReference type="InterPro" id="IPR002885">
    <property type="entry name" value="PPR_rpt"/>
</dbReference>
<proteinExistence type="inferred from homology"/>
<evidence type="ECO:0008006" key="6">
    <source>
        <dbReference type="Google" id="ProtNLM"/>
    </source>
</evidence>
<comment type="caution">
    <text evidence="4">The sequence shown here is derived from an EMBL/GenBank/DDBJ whole genome shotgun (WGS) entry which is preliminary data.</text>
</comment>
<dbReference type="PANTHER" id="PTHR47939">
    <property type="entry name" value="MEMBRANE-ASSOCIATED SALT-INDUCIBLE PROTEIN-LIKE"/>
    <property type="match status" value="1"/>
</dbReference>
<organism evidence="4 5">
    <name type="scientific">Acacia crassicarpa</name>
    <name type="common">northern wattle</name>
    <dbReference type="NCBI Taxonomy" id="499986"/>
    <lineage>
        <taxon>Eukaryota</taxon>
        <taxon>Viridiplantae</taxon>
        <taxon>Streptophyta</taxon>
        <taxon>Embryophyta</taxon>
        <taxon>Tracheophyta</taxon>
        <taxon>Spermatophyta</taxon>
        <taxon>Magnoliopsida</taxon>
        <taxon>eudicotyledons</taxon>
        <taxon>Gunneridae</taxon>
        <taxon>Pentapetalae</taxon>
        <taxon>rosids</taxon>
        <taxon>fabids</taxon>
        <taxon>Fabales</taxon>
        <taxon>Fabaceae</taxon>
        <taxon>Caesalpinioideae</taxon>
        <taxon>mimosoid clade</taxon>
        <taxon>Acacieae</taxon>
        <taxon>Acacia</taxon>
    </lineage>
</organism>
<dbReference type="InterPro" id="IPR011990">
    <property type="entry name" value="TPR-like_helical_dom_sf"/>
</dbReference>
<sequence>MLDVMRTKGIFPNLLTYNTLISGLLLLRRLDEAIELFNNMKCLGVEPTAYTYVLFIDYYGKYGDPGKTLDTYVKMNSKGNCAKYSSL</sequence>
<evidence type="ECO:0000256" key="3">
    <source>
        <dbReference type="PROSITE-ProRule" id="PRU00708"/>
    </source>
</evidence>